<feature type="transmembrane region" description="Helical" evidence="6">
    <location>
        <begin position="71"/>
        <end position="89"/>
    </location>
</feature>
<dbReference type="GO" id="GO:0005783">
    <property type="term" value="C:endoplasmic reticulum"/>
    <property type="evidence" value="ECO:0007669"/>
    <property type="project" value="TreeGrafter"/>
</dbReference>
<keyword evidence="4 6" id="KW-0472">Membrane</keyword>
<dbReference type="PANTHER" id="PTHR13285">
    <property type="entry name" value="ACYLTRANSFERASE"/>
    <property type="match status" value="1"/>
</dbReference>
<dbReference type="Proteomes" id="UP000046395">
    <property type="component" value="Unassembled WGS sequence"/>
</dbReference>
<feature type="transmembrane region" description="Helical" evidence="6">
    <location>
        <begin position="138"/>
        <end position="155"/>
    </location>
</feature>
<feature type="transmembrane region" description="Helical" evidence="6">
    <location>
        <begin position="162"/>
        <end position="184"/>
    </location>
</feature>
<comment type="subcellular location">
    <subcellularLocation>
        <location evidence="1">Membrane</location>
        <topology evidence="1">Multi-pass membrane protein</topology>
    </subcellularLocation>
</comment>
<keyword evidence="3 6" id="KW-1133">Transmembrane helix</keyword>
<proteinExistence type="inferred from homology"/>
<feature type="transmembrane region" description="Helical" evidence="6">
    <location>
        <begin position="101"/>
        <end position="132"/>
    </location>
</feature>
<keyword evidence="2 6" id="KW-0812">Transmembrane</keyword>
<feature type="transmembrane region" description="Helical" evidence="6">
    <location>
        <begin position="421"/>
        <end position="441"/>
    </location>
</feature>
<dbReference type="STRING" id="70415.A0A5S6Q6Z6"/>
<feature type="transmembrane region" description="Helical" evidence="6">
    <location>
        <begin position="196"/>
        <end position="216"/>
    </location>
</feature>
<evidence type="ECO:0000256" key="5">
    <source>
        <dbReference type="ARBA" id="ARBA00038268"/>
    </source>
</evidence>
<organism evidence="7 8">
    <name type="scientific">Trichuris muris</name>
    <name type="common">Mouse whipworm</name>
    <dbReference type="NCBI Taxonomy" id="70415"/>
    <lineage>
        <taxon>Eukaryota</taxon>
        <taxon>Metazoa</taxon>
        <taxon>Ecdysozoa</taxon>
        <taxon>Nematoda</taxon>
        <taxon>Enoplea</taxon>
        <taxon>Dorylaimia</taxon>
        <taxon>Trichinellida</taxon>
        <taxon>Trichuridae</taxon>
        <taxon>Trichuris</taxon>
    </lineage>
</organism>
<evidence type="ECO:0000256" key="1">
    <source>
        <dbReference type="ARBA" id="ARBA00004141"/>
    </source>
</evidence>
<dbReference type="GO" id="GO:0016409">
    <property type="term" value="F:palmitoyltransferase activity"/>
    <property type="evidence" value="ECO:0007669"/>
    <property type="project" value="TreeGrafter"/>
</dbReference>
<evidence type="ECO:0000256" key="6">
    <source>
        <dbReference type="SAM" id="Phobius"/>
    </source>
</evidence>
<dbReference type="AlphaFoldDB" id="A0A5S6Q6Z6"/>
<feature type="transmembrane region" description="Helical" evidence="6">
    <location>
        <begin position="461"/>
        <end position="477"/>
    </location>
</feature>
<accession>A0A5S6Q6Z6</accession>
<evidence type="ECO:0000256" key="3">
    <source>
        <dbReference type="ARBA" id="ARBA00022989"/>
    </source>
</evidence>
<evidence type="ECO:0000313" key="8">
    <source>
        <dbReference type="WBParaSite" id="TMUE_1000002969.1"/>
    </source>
</evidence>
<dbReference type="PANTHER" id="PTHR13285:SF18">
    <property type="entry name" value="PROTEIN-CYSTEINE N-PALMITOYLTRANSFERASE RASP"/>
    <property type="match status" value="1"/>
</dbReference>
<dbReference type="InterPro" id="IPR004299">
    <property type="entry name" value="MBOAT_fam"/>
</dbReference>
<feature type="transmembrane region" description="Helical" evidence="6">
    <location>
        <begin position="237"/>
        <end position="257"/>
    </location>
</feature>
<dbReference type="Pfam" id="PF03062">
    <property type="entry name" value="MBOAT"/>
    <property type="match status" value="1"/>
</dbReference>
<sequence length="491" mass="57288">MDSIGFEVVFSFVVWMSHAAYAWYLVWKASYPYLPRLMDYGATPGWRLLSESPKDSTNFEWFIWMEHVSRYLLALVLHAATLPTVLLCLPGRLVTPALIGVWLYLNCFAYGSFPVLVAIGYACILFTTFLFFRTAKSLWIVAVLLFLTLNTRLFTPMTQVQYYLFCVFVTYKLLQFVSYLLFSLSSTKEGSAVGHIPHLLLYCLYLPYSTVLFVTYDQFRCQWLNRRSFERRNWLSIAWLAIRVLFWTLFCDLLLHYCFMNAMVQDYEFLQYVSADIACAVVYTAGQFFHAKYVCIFGLFKVFAHVDGMEPAGLPICISRVALYSRIWRHFDRGLYNFLNAHIFHPLSNVIKHSTTRRVFAGGACFLFVWIFHGQSYSFAIWSFLNFVEMLFEYVGYKIDHRLSVVPALRRILGMACSRRILALLQLPCIVISVFAIAFFLGGAETGFVFIRRILIDENLRFQPIFFYLLLLGYFFIQCTMEVERLRPFVS</sequence>
<comment type="similarity">
    <text evidence="5">Belongs to the membrane-bound acyltransferase family. HHAT subfamily.</text>
</comment>
<reference evidence="8" key="1">
    <citation type="submission" date="2019-12" db="UniProtKB">
        <authorList>
            <consortium name="WormBaseParasite"/>
        </authorList>
    </citation>
    <scope>IDENTIFICATION</scope>
</reference>
<keyword evidence="7" id="KW-1185">Reference proteome</keyword>
<feature type="transmembrane region" description="Helical" evidence="6">
    <location>
        <begin position="355"/>
        <end position="373"/>
    </location>
</feature>
<feature type="transmembrane region" description="Helical" evidence="6">
    <location>
        <begin position="269"/>
        <end position="289"/>
    </location>
</feature>
<dbReference type="InterPro" id="IPR051085">
    <property type="entry name" value="MB_O-acyltransferase"/>
</dbReference>
<dbReference type="GO" id="GO:0016020">
    <property type="term" value="C:membrane"/>
    <property type="evidence" value="ECO:0007669"/>
    <property type="project" value="UniProtKB-SubCell"/>
</dbReference>
<evidence type="ECO:0000256" key="4">
    <source>
        <dbReference type="ARBA" id="ARBA00023136"/>
    </source>
</evidence>
<evidence type="ECO:0000256" key="2">
    <source>
        <dbReference type="ARBA" id="ARBA00022692"/>
    </source>
</evidence>
<protein>
    <submittedName>
        <fullName evidence="8">Protein-cysteine N-palmitoyltransferase Rasp</fullName>
    </submittedName>
</protein>
<name>A0A5S6Q6Z6_TRIMR</name>
<evidence type="ECO:0000313" key="7">
    <source>
        <dbReference type="Proteomes" id="UP000046395"/>
    </source>
</evidence>
<feature type="transmembrane region" description="Helical" evidence="6">
    <location>
        <begin position="7"/>
        <end position="27"/>
    </location>
</feature>
<dbReference type="WBParaSite" id="TMUE_1000002969.1">
    <property type="protein sequence ID" value="TMUE_1000002969.1"/>
    <property type="gene ID" value="WBGene00293854"/>
</dbReference>